<sequence>MASLPTNLDNQKAKLAELFTDPGADHVPAKLFHIFLVEPDGNDKQKREETYDLLLDLLVENAKIQVPWVNAENVKSRNIKRIAGKRQHNLKSKTARTNMNDENSNTSFITQTLGKQEETILLNWIS</sequence>
<dbReference type="Proteomes" id="UP000682733">
    <property type="component" value="Unassembled WGS sequence"/>
</dbReference>
<dbReference type="EMBL" id="CAJOBC010101271">
    <property type="protein sequence ID" value="CAF4472766.1"/>
    <property type="molecule type" value="Genomic_DNA"/>
</dbReference>
<dbReference type="Proteomes" id="UP000663829">
    <property type="component" value="Unassembled WGS sequence"/>
</dbReference>
<protein>
    <submittedName>
        <fullName evidence="1">Uncharacterized protein</fullName>
    </submittedName>
</protein>
<keyword evidence="5" id="KW-1185">Reference proteome</keyword>
<evidence type="ECO:0000313" key="2">
    <source>
        <dbReference type="EMBL" id="CAF1601225.1"/>
    </source>
</evidence>
<comment type="caution">
    <text evidence="1">The sequence shown here is derived from an EMBL/GenBank/DDBJ whole genome shotgun (WGS) entry which is preliminary data.</text>
</comment>
<dbReference type="EMBL" id="CAJNOQ010034947">
    <property type="protein sequence ID" value="CAF1597392.1"/>
    <property type="molecule type" value="Genomic_DNA"/>
</dbReference>
<accession>A0A816AH16</accession>
<gene>
    <name evidence="1" type="ORF">GPM918_LOCUS42191</name>
    <name evidence="2" type="ORF">OVA965_LOCUS42104</name>
    <name evidence="4" type="ORF">SRO942_LOCUS43383</name>
    <name evidence="3" type="ORF">TMI583_LOCUS43911</name>
</gene>
<dbReference type="EMBL" id="CAJNOK010050649">
    <property type="protein sequence ID" value="CAF1601225.1"/>
    <property type="molecule type" value="Genomic_DNA"/>
</dbReference>
<reference evidence="1" key="1">
    <citation type="submission" date="2021-02" db="EMBL/GenBank/DDBJ databases">
        <authorList>
            <person name="Nowell W R."/>
        </authorList>
    </citation>
    <scope>NUCLEOTIDE SEQUENCE</scope>
</reference>
<evidence type="ECO:0000313" key="1">
    <source>
        <dbReference type="EMBL" id="CAF1597392.1"/>
    </source>
</evidence>
<dbReference type="Proteomes" id="UP000681722">
    <property type="component" value="Unassembled WGS sequence"/>
</dbReference>
<evidence type="ECO:0000313" key="3">
    <source>
        <dbReference type="EMBL" id="CAF4409692.1"/>
    </source>
</evidence>
<dbReference type="AlphaFoldDB" id="A0A816AH16"/>
<evidence type="ECO:0000313" key="5">
    <source>
        <dbReference type="Proteomes" id="UP000663829"/>
    </source>
</evidence>
<dbReference type="Proteomes" id="UP000677228">
    <property type="component" value="Unassembled WGS sequence"/>
</dbReference>
<evidence type="ECO:0000313" key="4">
    <source>
        <dbReference type="EMBL" id="CAF4472766.1"/>
    </source>
</evidence>
<organism evidence="1 5">
    <name type="scientific">Didymodactylos carnosus</name>
    <dbReference type="NCBI Taxonomy" id="1234261"/>
    <lineage>
        <taxon>Eukaryota</taxon>
        <taxon>Metazoa</taxon>
        <taxon>Spiralia</taxon>
        <taxon>Gnathifera</taxon>
        <taxon>Rotifera</taxon>
        <taxon>Eurotatoria</taxon>
        <taxon>Bdelloidea</taxon>
        <taxon>Philodinida</taxon>
        <taxon>Philodinidae</taxon>
        <taxon>Didymodactylos</taxon>
    </lineage>
</organism>
<name>A0A816AH16_9BILA</name>
<dbReference type="EMBL" id="CAJOBA010074431">
    <property type="protein sequence ID" value="CAF4409692.1"/>
    <property type="molecule type" value="Genomic_DNA"/>
</dbReference>
<proteinExistence type="predicted"/>